<dbReference type="SUPFAM" id="SSF53448">
    <property type="entry name" value="Nucleotide-diphospho-sugar transferases"/>
    <property type="match status" value="1"/>
</dbReference>
<reference evidence="1" key="1">
    <citation type="submission" date="2019-10" db="EMBL/GenBank/DDBJ databases">
        <title>Metagenomic sequencing of thiosulfate-disproportionating enrichment culture.</title>
        <authorList>
            <person name="Umezawa K."/>
            <person name="Kojima H."/>
            <person name="Fukui M."/>
        </authorList>
    </citation>
    <scope>NUCLEOTIDE SEQUENCE</scope>
    <source>
        <strain evidence="1">45J</strain>
    </source>
</reference>
<comment type="caution">
    <text evidence="1">The sequence shown here is derived from an EMBL/GenBank/DDBJ whole genome shotgun (WGS) entry which is preliminary data.</text>
</comment>
<dbReference type="InterPro" id="IPR029044">
    <property type="entry name" value="Nucleotide-diphossugar_trans"/>
</dbReference>
<dbReference type="CDD" id="cd02513">
    <property type="entry name" value="CMP-NeuAc_Synthase"/>
    <property type="match status" value="1"/>
</dbReference>
<name>A0A5J4L792_9ZZZZ</name>
<keyword evidence="1" id="KW-0548">Nucleotidyltransferase</keyword>
<gene>
    <name evidence="1" type="ORF">A45J_2361</name>
</gene>
<accession>A0A5J4L792</accession>
<dbReference type="AlphaFoldDB" id="A0A5J4L792"/>
<protein>
    <submittedName>
        <fullName evidence="1">Acylneuraminate cytidylyltransferase family protein</fullName>
    </submittedName>
</protein>
<keyword evidence="1" id="KW-0808">Transferase</keyword>
<dbReference type="GO" id="GO:0008781">
    <property type="term" value="F:N-acylneuraminate cytidylyltransferase activity"/>
    <property type="evidence" value="ECO:0007669"/>
    <property type="project" value="TreeGrafter"/>
</dbReference>
<dbReference type="PANTHER" id="PTHR21485">
    <property type="entry name" value="HAD SUPERFAMILY MEMBERS CMAS AND KDSC"/>
    <property type="match status" value="1"/>
</dbReference>
<dbReference type="PANTHER" id="PTHR21485:SF6">
    <property type="entry name" value="N-ACYLNEURAMINATE CYTIDYLYLTRANSFERASE-RELATED"/>
    <property type="match status" value="1"/>
</dbReference>
<dbReference type="Gene3D" id="3.90.550.10">
    <property type="entry name" value="Spore Coat Polysaccharide Biosynthesis Protein SpsA, Chain A"/>
    <property type="match status" value="1"/>
</dbReference>
<organism evidence="1">
    <name type="scientific">hot springs metagenome</name>
    <dbReference type="NCBI Taxonomy" id="433727"/>
    <lineage>
        <taxon>unclassified sequences</taxon>
        <taxon>metagenomes</taxon>
        <taxon>ecological metagenomes</taxon>
    </lineage>
</organism>
<sequence>MYKDKSILAIIPARGGSKGLPRKNIKLLLGKPLIAWTIEQALNSKYIDRLIVSTEDEEIAEISQKYGAEIPFLRPKELAQDDTPTIDVIDHVIMKLNQQYDITLLLEPTSPIRRKNDLDKAVEKFIDNYDIFDSLVTLGEIHLENPIIVKRIKNDFVRPFIENDVKITRRQDYPKAYFPYGVAYLAKTDFLLKNKTFYGDKTGYLIIERYQCYEIDDIYDFIAVESIMKYLLERGVL</sequence>
<dbReference type="InterPro" id="IPR050793">
    <property type="entry name" value="CMP-NeuNAc_synthase"/>
</dbReference>
<proteinExistence type="predicted"/>
<evidence type="ECO:0000313" key="1">
    <source>
        <dbReference type="EMBL" id="GER94597.1"/>
    </source>
</evidence>
<dbReference type="EMBL" id="BLAB01000001">
    <property type="protein sequence ID" value="GER94597.1"/>
    <property type="molecule type" value="Genomic_DNA"/>
</dbReference>
<dbReference type="InterPro" id="IPR003329">
    <property type="entry name" value="Cytidylyl_trans"/>
</dbReference>
<dbReference type="Pfam" id="PF02348">
    <property type="entry name" value="CTP_transf_3"/>
    <property type="match status" value="1"/>
</dbReference>